<sequence>MSQQLEANPHSTEDAKMQKRYRLLFVDDEPNVLSSLRRLFRPLGFQIFLAESGYQGLDILEEQSIDLIISDMRMPGMDGAEFFERVEDKYPDIPRLLLTGQADLEQTISAINKGKISRYTSKPWDDNELILTVNESLKIRQLMIDKQNLTKLTESQNKMLKGMNQELEKRVEARTAELKQTAEMLELSFTQLNDSYLNIIRVFSNLIGMRESLDGRYTKQVADMSKRLAKAKGLDEHDIKEVYMAALLHEIGKLVLPDSIVDRPVYNLDRKSRGQYRRHPLMGQHALMAVEALHDVGKLVRCHEEKWNGSGFPDGLSGESIPLGARIIGIANDYFGYLYGRLHRERLSPLQALELMVSESGALYDPELINLLKEDVRQQKTEVLQPHERKLSTDKLTPGMRLSRDLYNSADMLLLTKRRVLNTTLIEKLRAIEHSDDVPFEVYVYEELAK</sequence>
<dbReference type="SUPFAM" id="SSF109604">
    <property type="entry name" value="HD-domain/PDEase-like"/>
    <property type="match status" value="1"/>
</dbReference>
<dbReference type="SMART" id="SM00448">
    <property type="entry name" value="REC"/>
    <property type="match status" value="1"/>
</dbReference>
<feature type="domain" description="HD-GYP" evidence="3">
    <location>
        <begin position="192"/>
        <end position="388"/>
    </location>
</feature>
<dbReference type="Gene3D" id="1.10.3210.10">
    <property type="entry name" value="Hypothetical protein af1432"/>
    <property type="match status" value="1"/>
</dbReference>
<dbReference type="Proteomes" id="UP000253769">
    <property type="component" value="Unassembled WGS sequence"/>
</dbReference>
<reference evidence="4 5" key="1">
    <citation type="submission" date="2018-07" db="EMBL/GenBank/DDBJ databases">
        <title>Motiliproteus coralliicola sp. nov., a bacterium isolated from Coral.</title>
        <authorList>
            <person name="Wang G."/>
        </authorList>
    </citation>
    <scope>NUCLEOTIDE SEQUENCE [LARGE SCALE GENOMIC DNA]</scope>
    <source>
        <strain evidence="4 5">C34</strain>
    </source>
</reference>
<proteinExistence type="predicted"/>
<feature type="modified residue" description="4-aspartylphosphate" evidence="1">
    <location>
        <position position="71"/>
    </location>
</feature>
<evidence type="ECO:0000259" key="2">
    <source>
        <dbReference type="PROSITE" id="PS50110"/>
    </source>
</evidence>
<dbReference type="PROSITE" id="PS50110">
    <property type="entry name" value="RESPONSE_REGULATORY"/>
    <property type="match status" value="1"/>
</dbReference>
<keyword evidence="5" id="KW-1185">Reference proteome</keyword>
<gene>
    <name evidence="4" type="ORF">DV711_02325</name>
</gene>
<keyword evidence="1" id="KW-0597">Phosphoprotein</keyword>
<evidence type="ECO:0000313" key="4">
    <source>
        <dbReference type="EMBL" id="RDE24444.1"/>
    </source>
</evidence>
<organism evidence="4 5">
    <name type="scientific">Motiliproteus coralliicola</name>
    <dbReference type="NCBI Taxonomy" id="2283196"/>
    <lineage>
        <taxon>Bacteria</taxon>
        <taxon>Pseudomonadati</taxon>
        <taxon>Pseudomonadota</taxon>
        <taxon>Gammaproteobacteria</taxon>
        <taxon>Oceanospirillales</taxon>
        <taxon>Oceanospirillaceae</taxon>
        <taxon>Motiliproteus</taxon>
    </lineage>
</organism>
<evidence type="ECO:0000313" key="5">
    <source>
        <dbReference type="Proteomes" id="UP000253769"/>
    </source>
</evidence>
<dbReference type="EMBL" id="QQOH01000001">
    <property type="protein sequence ID" value="RDE24444.1"/>
    <property type="molecule type" value="Genomic_DNA"/>
</dbReference>
<dbReference type="PROSITE" id="PS51832">
    <property type="entry name" value="HD_GYP"/>
    <property type="match status" value="1"/>
</dbReference>
<dbReference type="RefSeq" id="WP_114694031.1">
    <property type="nucleotide sequence ID" value="NZ_QQOH01000001.1"/>
</dbReference>
<dbReference type="CDD" id="cd00077">
    <property type="entry name" value="HDc"/>
    <property type="match status" value="1"/>
</dbReference>
<protein>
    <submittedName>
        <fullName evidence="4">Response regulator</fullName>
    </submittedName>
</protein>
<dbReference type="PANTHER" id="PTHR45228">
    <property type="entry name" value="CYCLIC DI-GMP PHOSPHODIESTERASE TM_0186-RELATED"/>
    <property type="match status" value="1"/>
</dbReference>
<dbReference type="SUPFAM" id="SSF52172">
    <property type="entry name" value="CheY-like"/>
    <property type="match status" value="1"/>
</dbReference>
<dbReference type="InterPro" id="IPR003607">
    <property type="entry name" value="HD/PDEase_dom"/>
</dbReference>
<feature type="domain" description="Response regulatory" evidence="2">
    <location>
        <begin position="22"/>
        <end position="137"/>
    </location>
</feature>
<dbReference type="InterPro" id="IPR052020">
    <property type="entry name" value="Cyclic_di-GMP/3'3'-cGAMP_PDE"/>
</dbReference>
<dbReference type="InterPro" id="IPR011006">
    <property type="entry name" value="CheY-like_superfamily"/>
</dbReference>
<dbReference type="AlphaFoldDB" id="A0A369WV65"/>
<accession>A0A369WV65</accession>
<dbReference type="GO" id="GO:0008081">
    <property type="term" value="F:phosphoric diester hydrolase activity"/>
    <property type="evidence" value="ECO:0007669"/>
    <property type="project" value="UniProtKB-ARBA"/>
</dbReference>
<dbReference type="PANTHER" id="PTHR45228:SF8">
    <property type="entry name" value="TWO-COMPONENT RESPONSE REGULATOR-RELATED"/>
    <property type="match status" value="1"/>
</dbReference>
<evidence type="ECO:0000259" key="3">
    <source>
        <dbReference type="PROSITE" id="PS51832"/>
    </source>
</evidence>
<dbReference type="InterPro" id="IPR001789">
    <property type="entry name" value="Sig_transdc_resp-reg_receiver"/>
</dbReference>
<dbReference type="Pfam" id="PF13487">
    <property type="entry name" value="HD_5"/>
    <property type="match status" value="1"/>
</dbReference>
<dbReference type="InterPro" id="IPR037522">
    <property type="entry name" value="HD_GYP_dom"/>
</dbReference>
<evidence type="ECO:0000256" key="1">
    <source>
        <dbReference type="PROSITE-ProRule" id="PRU00169"/>
    </source>
</evidence>
<dbReference type="CDD" id="cd17569">
    <property type="entry name" value="REC_HupR-like"/>
    <property type="match status" value="1"/>
</dbReference>
<name>A0A369WV65_9GAMM</name>
<dbReference type="OrthoDB" id="9802066at2"/>
<dbReference type="Pfam" id="PF00072">
    <property type="entry name" value="Response_reg"/>
    <property type="match status" value="1"/>
</dbReference>
<comment type="caution">
    <text evidence="4">The sequence shown here is derived from an EMBL/GenBank/DDBJ whole genome shotgun (WGS) entry which is preliminary data.</text>
</comment>
<dbReference type="GO" id="GO:0000160">
    <property type="term" value="P:phosphorelay signal transduction system"/>
    <property type="evidence" value="ECO:0007669"/>
    <property type="project" value="InterPro"/>
</dbReference>
<dbReference type="Gene3D" id="3.40.50.2300">
    <property type="match status" value="1"/>
</dbReference>